<reference evidence="3 5" key="1">
    <citation type="journal article" date="2019" name="Nat. Ecol. Evol.">
        <title>Megaphylogeny resolves global patterns of mushroom evolution.</title>
        <authorList>
            <person name="Varga T."/>
            <person name="Krizsan K."/>
            <person name="Foldi C."/>
            <person name="Dima B."/>
            <person name="Sanchez-Garcia M."/>
            <person name="Sanchez-Ramirez S."/>
            <person name="Szollosi G.J."/>
            <person name="Szarkandi J.G."/>
            <person name="Papp V."/>
            <person name="Albert L."/>
            <person name="Andreopoulos W."/>
            <person name="Angelini C."/>
            <person name="Antonin V."/>
            <person name="Barry K.W."/>
            <person name="Bougher N.L."/>
            <person name="Buchanan P."/>
            <person name="Buyck B."/>
            <person name="Bense V."/>
            <person name="Catcheside P."/>
            <person name="Chovatia M."/>
            <person name="Cooper J."/>
            <person name="Damon W."/>
            <person name="Desjardin D."/>
            <person name="Finy P."/>
            <person name="Geml J."/>
            <person name="Haridas S."/>
            <person name="Hughes K."/>
            <person name="Justo A."/>
            <person name="Karasinski D."/>
            <person name="Kautmanova I."/>
            <person name="Kiss B."/>
            <person name="Kocsube S."/>
            <person name="Kotiranta H."/>
            <person name="LaButti K.M."/>
            <person name="Lechner B.E."/>
            <person name="Liimatainen K."/>
            <person name="Lipzen A."/>
            <person name="Lukacs Z."/>
            <person name="Mihaltcheva S."/>
            <person name="Morgado L.N."/>
            <person name="Niskanen T."/>
            <person name="Noordeloos M.E."/>
            <person name="Ohm R.A."/>
            <person name="Ortiz-Santana B."/>
            <person name="Ovrebo C."/>
            <person name="Racz N."/>
            <person name="Riley R."/>
            <person name="Savchenko A."/>
            <person name="Shiryaev A."/>
            <person name="Soop K."/>
            <person name="Spirin V."/>
            <person name="Szebenyi C."/>
            <person name="Tomsovsky M."/>
            <person name="Tulloss R.E."/>
            <person name="Uehling J."/>
            <person name="Grigoriev I.V."/>
            <person name="Vagvolgyi C."/>
            <person name="Papp T."/>
            <person name="Martin F.M."/>
            <person name="Miettinen O."/>
            <person name="Hibbett D.S."/>
            <person name="Nagy L.G."/>
        </authorList>
    </citation>
    <scope>NUCLEOTIDE SEQUENCE [LARGE SCALE GENOMIC DNA]</scope>
    <source>
        <strain evidence="3 5">HHB13444</strain>
    </source>
</reference>
<gene>
    <name evidence="4" type="ORF">K466DRAFT_505428</name>
    <name evidence="3" type="ORF">K466DRAFT_506200</name>
</gene>
<dbReference type="Pfam" id="PF00248">
    <property type="entry name" value="Aldo_ket_red"/>
    <property type="match status" value="1"/>
</dbReference>
<proteinExistence type="predicted"/>
<evidence type="ECO:0000313" key="4">
    <source>
        <dbReference type="EMBL" id="TFK79506.1"/>
    </source>
</evidence>
<dbReference type="SUPFAM" id="SSF51430">
    <property type="entry name" value="NAD(P)-linked oxidoreductase"/>
    <property type="match status" value="1"/>
</dbReference>
<organism evidence="3 5">
    <name type="scientific">Polyporus arcularius HHB13444</name>
    <dbReference type="NCBI Taxonomy" id="1314778"/>
    <lineage>
        <taxon>Eukaryota</taxon>
        <taxon>Fungi</taxon>
        <taxon>Dikarya</taxon>
        <taxon>Basidiomycota</taxon>
        <taxon>Agaricomycotina</taxon>
        <taxon>Agaricomycetes</taxon>
        <taxon>Polyporales</taxon>
        <taxon>Polyporaceae</taxon>
        <taxon>Polyporus</taxon>
    </lineage>
</organism>
<dbReference type="InterPro" id="IPR036812">
    <property type="entry name" value="NAD(P)_OxRdtase_dom_sf"/>
</dbReference>
<name>A0A5C3NPX6_9APHY</name>
<dbReference type="AlphaFoldDB" id="A0A5C3NPX6"/>
<accession>A0A5C3NPX6</accession>
<dbReference type="EMBL" id="ML212181">
    <property type="protein sequence ID" value="TFK79072.1"/>
    <property type="molecule type" value="Genomic_DNA"/>
</dbReference>
<dbReference type="InterPro" id="IPR050523">
    <property type="entry name" value="AKR_Detox_Biosynth"/>
</dbReference>
<feature type="non-terminal residue" evidence="3">
    <location>
        <position position="1"/>
    </location>
</feature>
<keyword evidence="5" id="KW-1185">Reference proteome</keyword>
<dbReference type="PANTHER" id="PTHR43364:SF9">
    <property type="entry name" value="OXIDOREDUCTASE"/>
    <property type="match status" value="1"/>
</dbReference>
<dbReference type="PANTHER" id="PTHR43364">
    <property type="entry name" value="NADH-SPECIFIC METHYLGLYOXAL REDUCTASE-RELATED"/>
    <property type="match status" value="1"/>
</dbReference>
<dbReference type="InterPro" id="IPR023210">
    <property type="entry name" value="NADP_OxRdtase_dom"/>
</dbReference>
<dbReference type="EMBL" id="ML212013">
    <property type="protein sequence ID" value="TFK79506.1"/>
    <property type="molecule type" value="Genomic_DNA"/>
</dbReference>
<dbReference type="Proteomes" id="UP000308197">
    <property type="component" value="Unassembled WGS sequence"/>
</dbReference>
<dbReference type="Gene3D" id="3.20.20.100">
    <property type="entry name" value="NADP-dependent oxidoreductase domain"/>
    <property type="match status" value="1"/>
</dbReference>
<evidence type="ECO:0000313" key="5">
    <source>
        <dbReference type="Proteomes" id="UP000308197"/>
    </source>
</evidence>
<dbReference type="STRING" id="1314778.A0A5C3NPX6"/>
<evidence type="ECO:0000256" key="1">
    <source>
        <dbReference type="ARBA" id="ARBA00022857"/>
    </source>
</evidence>
<protein>
    <recommendedName>
        <fullName evidence="2">NADP-dependent oxidoreductase domain-containing protein</fullName>
    </recommendedName>
</protein>
<evidence type="ECO:0000259" key="2">
    <source>
        <dbReference type="Pfam" id="PF00248"/>
    </source>
</evidence>
<sequence>GVIAYAPLTTGFLARPVGAETERTKTLSGTPHEKKLRDSDLKIIQRVEEIAKKRKWSMSEVALAWVSAKVVSPIVGANSVDRLKNSITTGKALTEEECKYLEELYEIQPPRF</sequence>
<evidence type="ECO:0000313" key="3">
    <source>
        <dbReference type="EMBL" id="TFK79072.1"/>
    </source>
</evidence>
<keyword evidence="1" id="KW-0521">NADP</keyword>
<feature type="domain" description="NADP-dependent oxidoreductase" evidence="2">
    <location>
        <begin position="1"/>
        <end position="106"/>
    </location>
</feature>